<dbReference type="EMBL" id="MU865429">
    <property type="protein sequence ID" value="KAK4223353.1"/>
    <property type="molecule type" value="Genomic_DNA"/>
</dbReference>
<evidence type="ECO:0000313" key="3">
    <source>
        <dbReference type="Proteomes" id="UP001301958"/>
    </source>
</evidence>
<comment type="caution">
    <text evidence="2">The sequence shown here is derived from an EMBL/GenBank/DDBJ whole genome shotgun (WGS) entry which is preliminary data.</text>
</comment>
<dbReference type="InterPro" id="IPR036047">
    <property type="entry name" value="F-box-like_dom_sf"/>
</dbReference>
<dbReference type="Proteomes" id="UP001301958">
    <property type="component" value="Unassembled WGS sequence"/>
</dbReference>
<reference evidence="2" key="1">
    <citation type="journal article" date="2023" name="Mol. Phylogenet. Evol.">
        <title>Genome-scale phylogeny and comparative genomics of the fungal order Sordariales.</title>
        <authorList>
            <person name="Hensen N."/>
            <person name="Bonometti L."/>
            <person name="Westerberg I."/>
            <person name="Brannstrom I.O."/>
            <person name="Guillou S."/>
            <person name="Cros-Aarteil S."/>
            <person name="Calhoun S."/>
            <person name="Haridas S."/>
            <person name="Kuo A."/>
            <person name="Mondo S."/>
            <person name="Pangilinan J."/>
            <person name="Riley R."/>
            <person name="LaButti K."/>
            <person name="Andreopoulos B."/>
            <person name="Lipzen A."/>
            <person name="Chen C."/>
            <person name="Yan M."/>
            <person name="Daum C."/>
            <person name="Ng V."/>
            <person name="Clum A."/>
            <person name="Steindorff A."/>
            <person name="Ohm R.A."/>
            <person name="Martin F."/>
            <person name="Silar P."/>
            <person name="Natvig D.O."/>
            <person name="Lalanne C."/>
            <person name="Gautier V."/>
            <person name="Ament-Velasquez S.L."/>
            <person name="Kruys A."/>
            <person name="Hutchinson M.I."/>
            <person name="Powell A.J."/>
            <person name="Barry K."/>
            <person name="Miller A.N."/>
            <person name="Grigoriev I.V."/>
            <person name="Debuchy R."/>
            <person name="Gladieux P."/>
            <person name="Hiltunen Thoren M."/>
            <person name="Johannesson H."/>
        </authorList>
    </citation>
    <scope>NUCLEOTIDE SEQUENCE</scope>
    <source>
        <strain evidence="2">CBS 990.96</strain>
    </source>
</reference>
<evidence type="ECO:0000256" key="1">
    <source>
        <dbReference type="SAM" id="MobiDB-lite"/>
    </source>
</evidence>
<dbReference type="AlphaFoldDB" id="A0AAN7GS98"/>
<reference evidence="2" key="2">
    <citation type="submission" date="2023-05" db="EMBL/GenBank/DDBJ databases">
        <authorList>
            <consortium name="Lawrence Berkeley National Laboratory"/>
            <person name="Steindorff A."/>
            <person name="Hensen N."/>
            <person name="Bonometti L."/>
            <person name="Westerberg I."/>
            <person name="Brannstrom I.O."/>
            <person name="Guillou S."/>
            <person name="Cros-Aarteil S."/>
            <person name="Calhoun S."/>
            <person name="Haridas S."/>
            <person name="Kuo A."/>
            <person name="Mondo S."/>
            <person name="Pangilinan J."/>
            <person name="Riley R."/>
            <person name="Labutti K."/>
            <person name="Andreopoulos B."/>
            <person name="Lipzen A."/>
            <person name="Chen C."/>
            <person name="Yanf M."/>
            <person name="Daum C."/>
            <person name="Ng V."/>
            <person name="Clum A."/>
            <person name="Ohm R."/>
            <person name="Martin F."/>
            <person name="Silar P."/>
            <person name="Natvig D."/>
            <person name="Lalanne C."/>
            <person name="Gautier V."/>
            <person name="Ament-Velasquez S.L."/>
            <person name="Kruys A."/>
            <person name="Hutchinson M.I."/>
            <person name="Powell A.J."/>
            <person name="Barry K."/>
            <person name="Miller A.N."/>
            <person name="Grigoriev I.V."/>
            <person name="Debuchy R."/>
            <person name="Gladieux P."/>
            <person name="Thoren M.H."/>
            <person name="Johannesson H."/>
        </authorList>
    </citation>
    <scope>NUCLEOTIDE SEQUENCE</scope>
    <source>
        <strain evidence="2">CBS 990.96</strain>
    </source>
</reference>
<evidence type="ECO:0000313" key="2">
    <source>
        <dbReference type="EMBL" id="KAK4223353.1"/>
    </source>
</evidence>
<sequence length="632" mass="71959">MKPSSLPIPEQKTLITDLPAEILLDIFYLVAACDPCNHYDLDHTEYIRDARLVCRLFNQLASPHLFGKHGDININLSQKSLDRFANLVQNPYIASGIKHIDISLDYRPAELANDLSRFTEYRIEQLGQVLGYCINFDSYDLGWHWDEDELLSSAISNYRTIERAWAEFLPPSFVMMPGTPIDDDPNGEQSLRELLLKGHQEYQRLHREQHNLITSGAFINSIASSIARIGRAVTVWIVDSGDEPLANSAWGGSREEFVEWSKFLKTPLKIANLLTWCMKWEEIENLKGGAVLFPGRVVSELPIAIHKATGNIPLLETYEIAASFPLSPKTSTACIEPRLNSWGWEDLAEAFSHLRRFLFHAWNEADEGRKYVTHMTLDDMSRVSAFFGAILRGSAATIESLTLRFHAYSLPSSSGFIRAGRFLSSVKVLPRLQSLVINNIEVEQAEFEQFCEAVETSSRLKEISLCEIILHGESWSGTIEILRKGVRQRQKGVEIIIGELYGGELGYRGHEPPEALKYWQSRFERERAERRLRKMKAIDFVSHSEESDSESNSDSDSTSNSESASDSESNSDTDSESSGATPRRQINYESEWPIMRQIEKYLKYSWRDDLQNPLLDENFLCLPLIPGRVRRN</sequence>
<feature type="compositionally biased region" description="Low complexity" evidence="1">
    <location>
        <begin position="554"/>
        <end position="568"/>
    </location>
</feature>
<evidence type="ECO:0008006" key="4">
    <source>
        <dbReference type="Google" id="ProtNLM"/>
    </source>
</evidence>
<gene>
    <name evidence="2" type="ORF">QBC38DRAFT_52757</name>
</gene>
<proteinExistence type="predicted"/>
<dbReference type="SUPFAM" id="SSF81383">
    <property type="entry name" value="F-box domain"/>
    <property type="match status" value="1"/>
</dbReference>
<name>A0AAN7GS98_9PEZI</name>
<keyword evidence="3" id="KW-1185">Reference proteome</keyword>
<accession>A0AAN7GS98</accession>
<feature type="region of interest" description="Disordered" evidence="1">
    <location>
        <begin position="542"/>
        <end position="585"/>
    </location>
</feature>
<protein>
    <recommendedName>
        <fullName evidence="4">F-box domain-containing protein</fullName>
    </recommendedName>
</protein>
<organism evidence="2 3">
    <name type="scientific">Podospora fimiseda</name>
    <dbReference type="NCBI Taxonomy" id="252190"/>
    <lineage>
        <taxon>Eukaryota</taxon>
        <taxon>Fungi</taxon>
        <taxon>Dikarya</taxon>
        <taxon>Ascomycota</taxon>
        <taxon>Pezizomycotina</taxon>
        <taxon>Sordariomycetes</taxon>
        <taxon>Sordariomycetidae</taxon>
        <taxon>Sordariales</taxon>
        <taxon>Podosporaceae</taxon>
        <taxon>Podospora</taxon>
    </lineage>
</organism>